<dbReference type="PANTHER" id="PTHR33420:SF3">
    <property type="entry name" value="FIMBRIAL SUBUNIT ELFA"/>
    <property type="match status" value="1"/>
</dbReference>
<dbReference type="OrthoDB" id="8641348at2"/>
<keyword evidence="1" id="KW-0732">Signal</keyword>
<dbReference type="PANTHER" id="PTHR33420">
    <property type="entry name" value="FIMBRIAL SUBUNIT ELFA-RELATED"/>
    <property type="match status" value="1"/>
</dbReference>
<evidence type="ECO:0000256" key="1">
    <source>
        <dbReference type="ARBA" id="ARBA00022729"/>
    </source>
</evidence>
<dbReference type="GO" id="GO:0043709">
    <property type="term" value="P:cell adhesion involved in single-species biofilm formation"/>
    <property type="evidence" value="ECO:0007669"/>
    <property type="project" value="TreeGrafter"/>
</dbReference>
<dbReference type="GO" id="GO:0009289">
    <property type="term" value="C:pilus"/>
    <property type="evidence" value="ECO:0007669"/>
    <property type="project" value="InterPro"/>
</dbReference>
<dbReference type="InterPro" id="IPR008966">
    <property type="entry name" value="Adhesion_dom_sf"/>
</dbReference>
<sequence length="351" mass="37485">MFDNPPVNCSVTPNGNVIQPPAGGAVKVTPDTPLGKQLSPLTSSSSVLAGFCDYDIGELGDEDSTAELVADVVENGRVKLVMEASQGYPQLDSPYGVMIKLPGITDEIGVALQVVSANGQQLAANQKEWVIGTGGTILNLFEGGKVSLFTPSQQLGYLVTKIAPVTRPGKKLISGGHHDIFSVKWVIEYQGQDHVAGRTPISMSTGLALLTINAQGCSYQNVAQVLNKVRRTEFRSVGSTLGDTSFNIPISCYGGPSAKVSITPQHKYEQVQGVGLPKEMEAKGVGIQLLKGDATGDTPWDFSSSRSLDEAKATEDRVEIQIPLRARYYQLKKDVQAGPLQVVYTVTLSYD</sequence>
<dbReference type="SUPFAM" id="SSF49401">
    <property type="entry name" value="Bacterial adhesins"/>
    <property type="match status" value="1"/>
</dbReference>
<comment type="caution">
    <text evidence="2">The sequence shown here is derived from an EMBL/GenBank/DDBJ whole genome shotgun (WGS) entry which is preliminary data.</text>
</comment>
<dbReference type="InterPro" id="IPR050263">
    <property type="entry name" value="Bact_Fimbrial_Adh_Pro"/>
</dbReference>
<keyword evidence="3" id="KW-1185">Reference proteome</keyword>
<organism evidence="2 3">
    <name type="scientific">Bordetella genomosp. 12</name>
    <dbReference type="NCBI Taxonomy" id="463035"/>
    <lineage>
        <taxon>Bacteria</taxon>
        <taxon>Pseudomonadati</taxon>
        <taxon>Pseudomonadota</taxon>
        <taxon>Betaproteobacteria</taxon>
        <taxon>Burkholderiales</taxon>
        <taxon>Alcaligenaceae</taxon>
        <taxon>Bordetella</taxon>
    </lineage>
</organism>
<dbReference type="EMBL" id="NEVU01000002">
    <property type="protein sequence ID" value="OZI74975.1"/>
    <property type="molecule type" value="Genomic_DNA"/>
</dbReference>
<gene>
    <name evidence="2" type="ORF">CAL22_11185</name>
</gene>
<accession>A0A261VLJ5</accession>
<proteinExistence type="predicted"/>
<evidence type="ECO:0000313" key="2">
    <source>
        <dbReference type="EMBL" id="OZI74975.1"/>
    </source>
</evidence>
<dbReference type="InterPro" id="IPR036937">
    <property type="entry name" value="Adhesion_dom_fimbrial_sf"/>
</dbReference>
<dbReference type="Gene3D" id="2.60.40.1090">
    <property type="entry name" value="Fimbrial-type adhesion domain"/>
    <property type="match status" value="1"/>
</dbReference>
<name>A0A261VLJ5_9BORD</name>
<protein>
    <submittedName>
        <fullName evidence="2">Adhesin</fullName>
    </submittedName>
</protein>
<evidence type="ECO:0000313" key="3">
    <source>
        <dbReference type="Proteomes" id="UP000216429"/>
    </source>
</evidence>
<dbReference type="AlphaFoldDB" id="A0A261VLJ5"/>
<reference evidence="3" key="1">
    <citation type="submission" date="2017-05" db="EMBL/GenBank/DDBJ databases">
        <title>Complete and WGS of Bordetella genogroups.</title>
        <authorList>
            <person name="Spilker T."/>
            <person name="Lipuma J."/>
        </authorList>
    </citation>
    <scope>NUCLEOTIDE SEQUENCE [LARGE SCALE GENOMIC DNA]</scope>
    <source>
        <strain evidence="3">AU6712</strain>
    </source>
</reference>
<dbReference type="Proteomes" id="UP000216429">
    <property type="component" value="Unassembled WGS sequence"/>
</dbReference>